<keyword evidence="8" id="KW-1185">Reference proteome</keyword>
<feature type="transmembrane region" description="Helical" evidence="6">
    <location>
        <begin position="28"/>
        <end position="46"/>
    </location>
</feature>
<feature type="transmembrane region" description="Helical" evidence="6">
    <location>
        <begin position="83"/>
        <end position="102"/>
    </location>
</feature>
<keyword evidence="5 6" id="KW-0472">Membrane</keyword>
<dbReference type="PANTHER" id="PTHR30482">
    <property type="entry name" value="HIGH-AFFINITY BRANCHED-CHAIN AMINO ACID TRANSPORT SYSTEM PERMEASE"/>
    <property type="match status" value="1"/>
</dbReference>
<evidence type="ECO:0000313" key="7">
    <source>
        <dbReference type="EMBL" id="KWV50033.1"/>
    </source>
</evidence>
<dbReference type="Proteomes" id="UP000057737">
    <property type="component" value="Unassembled WGS sequence"/>
</dbReference>
<dbReference type="InterPro" id="IPR043428">
    <property type="entry name" value="LivM-like"/>
</dbReference>
<feature type="transmembrane region" description="Helical" evidence="6">
    <location>
        <begin position="58"/>
        <end position="77"/>
    </location>
</feature>
<dbReference type="CDD" id="cd06581">
    <property type="entry name" value="TM_PBP1_LivM_like"/>
    <property type="match status" value="1"/>
</dbReference>
<dbReference type="PANTHER" id="PTHR30482:SF10">
    <property type="entry name" value="HIGH-AFFINITY BRANCHED-CHAIN AMINO ACID TRANSPORT PROTEIN BRAE"/>
    <property type="match status" value="1"/>
</dbReference>
<feature type="transmembrane region" description="Helical" evidence="6">
    <location>
        <begin position="285"/>
        <end position="307"/>
    </location>
</feature>
<reference evidence="7 8" key="1">
    <citation type="submission" date="2015-11" db="EMBL/GenBank/DDBJ databases">
        <title>Draft Genome Sequence of the Strain BR 10303 (Bradyrhizobium sp.) isolated from nodules of Centrolobium paraense.</title>
        <authorList>
            <person name="Zelli J.E."/>
            <person name="Simoes-Araujo J.L."/>
            <person name="Barauna A.C."/>
            <person name="Silva K."/>
        </authorList>
    </citation>
    <scope>NUCLEOTIDE SEQUENCE [LARGE SCALE GENOMIC DNA]</scope>
    <source>
        <strain evidence="7 8">BR 10303</strain>
    </source>
</reference>
<name>A0A109JJ80_9BRAD</name>
<dbReference type="OrthoDB" id="9814461at2"/>
<dbReference type="GO" id="GO:0005886">
    <property type="term" value="C:plasma membrane"/>
    <property type="evidence" value="ECO:0007669"/>
    <property type="project" value="UniProtKB-SubCell"/>
</dbReference>
<organism evidence="7 8">
    <name type="scientific">Bradyrhizobium macuxiense</name>
    <dbReference type="NCBI Taxonomy" id="1755647"/>
    <lineage>
        <taxon>Bacteria</taxon>
        <taxon>Pseudomonadati</taxon>
        <taxon>Pseudomonadota</taxon>
        <taxon>Alphaproteobacteria</taxon>
        <taxon>Hyphomicrobiales</taxon>
        <taxon>Nitrobacteraceae</taxon>
        <taxon>Bradyrhizobium</taxon>
    </lineage>
</organism>
<dbReference type="Pfam" id="PF02653">
    <property type="entry name" value="BPD_transp_2"/>
    <property type="match status" value="1"/>
</dbReference>
<evidence type="ECO:0000256" key="2">
    <source>
        <dbReference type="ARBA" id="ARBA00022475"/>
    </source>
</evidence>
<keyword evidence="3 6" id="KW-0812">Transmembrane</keyword>
<protein>
    <submittedName>
        <fullName evidence="7">Branched-chain amino acid ABC transporter permease</fullName>
    </submittedName>
</protein>
<evidence type="ECO:0000256" key="3">
    <source>
        <dbReference type="ARBA" id="ARBA00022692"/>
    </source>
</evidence>
<keyword evidence="2" id="KW-1003">Cell membrane</keyword>
<dbReference type="AlphaFoldDB" id="A0A109JJ80"/>
<evidence type="ECO:0000256" key="1">
    <source>
        <dbReference type="ARBA" id="ARBA00004651"/>
    </source>
</evidence>
<dbReference type="InterPro" id="IPR001851">
    <property type="entry name" value="ABC_transp_permease"/>
</dbReference>
<dbReference type="RefSeq" id="WP_066511913.1">
    <property type="nucleotide sequence ID" value="NZ_LNCU01000097.1"/>
</dbReference>
<feature type="transmembrane region" description="Helical" evidence="6">
    <location>
        <begin position="205"/>
        <end position="229"/>
    </location>
</feature>
<gene>
    <name evidence="7" type="ORF">AS156_14780</name>
</gene>
<evidence type="ECO:0000256" key="5">
    <source>
        <dbReference type="ARBA" id="ARBA00023136"/>
    </source>
</evidence>
<evidence type="ECO:0000313" key="8">
    <source>
        <dbReference type="Proteomes" id="UP000057737"/>
    </source>
</evidence>
<feature type="transmembrane region" description="Helical" evidence="6">
    <location>
        <begin position="241"/>
        <end position="265"/>
    </location>
</feature>
<comment type="subcellular location">
    <subcellularLocation>
        <location evidence="1">Cell membrane</location>
        <topology evidence="1">Multi-pass membrane protein</topology>
    </subcellularLocation>
</comment>
<comment type="caution">
    <text evidence="7">The sequence shown here is derived from an EMBL/GenBank/DDBJ whole genome shotgun (WGS) entry which is preliminary data.</text>
</comment>
<accession>A0A109JJ80</accession>
<proteinExistence type="predicted"/>
<keyword evidence="4 6" id="KW-1133">Transmembrane helix</keyword>
<evidence type="ECO:0000256" key="4">
    <source>
        <dbReference type="ARBA" id="ARBA00022989"/>
    </source>
</evidence>
<feature type="transmembrane region" description="Helical" evidence="6">
    <location>
        <begin position="156"/>
        <end position="174"/>
    </location>
</feature>
<dbReference type="EMBL" id="LNCU01000097">
    <property type="protein sequence ID" value="KWV50033.1"/>
    <property type="molecule type" value="Genomic_DNA"/>
</dbReference>
<evidence type="ECO:0000256" key="6">
    <source>
        <dbReference type="SAM" id="Phobius"/>
    </source>
</evidence>
<sequence length="328" mass="34541">MRRTFWLAIAIVLVVAYPWVFSTPFQQRLGALVLLYAIAASAWNIIGGYAGQVSVGHVVFFGCGAYAAMGAYTHFALSPLVGLPAGLVASVAIAAVIGVPTLRLSGHYFSMATIAVAELARLIVTNTDYLGAAVGLSGPTVPRNVFDLSFISALPYYYLFFAVLAVTLAITWWMTNSRMGFYLRAIRDSERAARSLGAPASRTKLYAYMLSAGLTSVAGALYAMMFGFVDPDSGLGLLISVKILIMAALGGAGLLFGPLVGAAILVPLEEISNSLLGGKGAGLTFVVYGAIIVLIARFQPGGILALINRLWAKRKTKQESKQGAADAS</sequence>
<dbReference type="GO" id="GO:0015658">
    <property type="term" value="F:branched-chain amino acid transmembrane transporter activity"/>
    <property type="evidence" value="ECO:0007669"/>
    <property type="project" value="InterPro"/>
</dbReference>